<evidence type="ECO:0000256" key="8">
    <source>
        <dbReference type="ARBA" id="ARBA00022525"/>
    </source>
</evidence>
<evidence type="ECO:0000256" key="9">
    <source>
        <dbReference type="ARBA" id="ARBA00022729"/>
    </source>
</evidence>
<dbReference type="PANTHER" id="PTHR16631">
    <property type="entry name" value="GLUCAN 1,3-BETA-GLUCOSIDASE"/>
    <property type="match status" value="1"/>
</dbReference>
<evidence type="ECO:0000256" key="21">
    <source>
        <dbReference type="SAM" id="Phobius"/>
    </source>
</evidence>
<dbReference type="Pfam" id="PF00332">
    <property type="entry name" value="Glyco_hydro_17"/>
    <property type="match status" value="1"/>
</dbReference>
<keyword evidence="9" id="KW-0732">Signal</keyword>
<keyword evidence="10" id="KW-0378">Hydrolase</keyword>
<dbReference type="OrthoDB" id="68336at2759"/>
<dbReference type="GO" id="GO:0071555">
    <property type="term" value="P:cell wall organization"/>
    <property type="evidence" value="ECO:0007669"/>
    <property type="project" value="UniProtKB-KW"/>
</dbReference>
<name>A0A5C3LJR5_COPMA</name>
<evidence type="ECO:0000256" key="11">
    <source>
        <dbReference type="ARBA" id="ARBA00023136"/>
    </source>
</evidence>
<evidence type="ECO:0000256" key="6">
    <source>
        <dbReference type="ARBA" id="ARBA00022475"/>
    </source>
</evidence>
<dbReference type="GO" id="GO:0009277">
    <property type="term" value="C:fungal-type cell wall"/>
    <property type="evidence" value="ECO:0007669"/>
    <property type="project" value="TreeGrafter"/>
</dbReference>
<dbReference type="InterPro" id="IPR050732">
    <property type="entry name" value="Beta-glucan_modifiers"/>
</dbReference>
<dbReference type="GO" id="GO:0005886">
    <property type="term" value="C:plasma membrane"/>
    <property type="evidence" value="ECO:0007669"/>
    <property type="project" value="UniProtKB-SubCell"/>
</dbReference>
<comment type="catalytic activity">
    <reaction evidence="1">
        <text>Hydrolysis of (1-&gt;3)-beta-D-glucosidic linkages in (1-&gt;3)-beta-D-glucans.</text>
        <dbReference type="EC" id="3.2.1.39"/>
    </reaction>
</comment>
<organism evidence="22 23">
    <name type="scientific">Coprinopsis marcescibilis</name>
    <name type="common">Agaric fungus</name>
    <name type="synonym">Psathyrella marcescibilis</name>
    <dbReference type="NCBI Taxonomy" id="230819"/>
    <lineage>
        <taxon>Eukaryota</taxon>
        <taxon>Fungi</taxon>
        <taxon>Dikarya</taxon>
        <taxon>Basidiomycota</taxon>
        <taxon>Agaricomycotina</taxon>
        <taxon>Agaricomycetes</taxon>
        <taxon>Agaricomycetidae</taxon>
        <taxon>Agaricales</taxon>
        <taxon>Agaricineae</taxon>
        <taxon>Psathyrellaceae</taxon>
        <taxon>Coprinopsis</taxon>
    </lineage>
</organism>
<dbReference type="AlphaFoldDB" id="A0A5C3LJR5"/>
<dbReference type="EMBL" id="ML210153">
    <property type="protein sequence ID" value="TFK28861.1"/>
    <property type="molecule type" value="Genomic_DNA"/>
</dbReference>
<dbReference type="EC" id="3.2.1.39" evidence="5"/>
<dbReference type="Gene3D" id="3.20.20.80">
    <property type="entry name" value="Glycosidases"/>
    <property type="match status" value="2"/>
</dbReference>
<evidence type="ECO:0000256" key="4">
    <source>
        <dbReference type="ARBA" id="ARBA00008773"/>
    </source>
</evidence>
<keyword evidence="21" id="KW-1133">Transmembrane helix</keyword>
<evidence type="ECO:0000256" key="13">
    <source>
        <dbReference type="ARBA" id="ARBA00023277"/>
    </source>
</evidence>
<protein>
    <recommendedName>
        <fullName evidence="5">glucan endo-1,3-beta-D-glucosidase</fullName>
        <ecNumber evidence="5">3.2.1.39</ecNumber>
    </recommendedName>
    <alternativeName>
        <fullName evidence="18">Endo-1,3-beta-glucanase btgC</fullName>
    </alternativeName>
    <alternativeName>
        <fullName evidence="17">Laminarinase btgC</fullName>
    </alternativeName>
</protein>
<dbReference type="GO" id="GO:0009986">
    <property type="term" value="C:cell surface"/>
    <property type="evidence" value="ECO:0007669"/>
    <property type="project" value="TreeGrafter"/>
</dbReference>
<comment type="similarity">
    <text evidence="4 19">Belongs to the glycosyl hydrolase 17 family.</text>
</comment>
<dbReference type="GO" id="GO:0042973">
    <property type="term" value="F:glucan endo-1,3-beta-D-glucosidase activity"/>
    <property type="evidence" value="ECO:0007669"/>
    <property type="project" value="UniProtKB-EC"/>
</dbReference>
<dbReference type="InterPro" id="IPR017853">
    <property type="entry name" value="GH"/>
</dbReference>
<evidence type="ECO:0000256" key="14">
    <source>
        <dbReference type="ARBA" id="ARBA00023316"/>
    </source>
</evidence>
<feature type="transmembrane region" description="Helical" evidence="21">
    <location>
        <begin position="17"/>
        <end position="40"/>
    </location>
</feature>
<evidence type="ECO:0000313" key="22">
    <source>
        <dbReference type="EMBL" id="TFK28861.1"/>
    </source>
</evidence>
<sequence>MSQALAATKARNRRSKWLVIGSIIGILVLAGIGTAVGVVVSRNNKTSNSSNGSSSSGSTSGSTGNSSGPSNVDIGDDPSVFDLDPRLHKSFYGMAYTPHNALIELGCGNTLEGTIADIQVISQLTTRIRLYGADCNQTAQVLEAIRQTKVNLEVFVGIYTMAEDHDAYLRQAATIREAIETYGTDHIAGVTVGNEFMLNWVTGQGASSPNDAIAKEGSDILVADIQATKQMLEDMNLPKRVPVGNSDAGSYFATDVMEVMDYGASLLSNVHAWFANTTEAESAQWVFDFFDEFNVRPAAALANNPEMYIAETGWPTAATDAGSSTNGFGTASEAGLQTFMDTFVCQANAQGVKYFFFEMFDEKWKEDKFGGVEGFWGVFNGDRTLKNVVIPDCPLA</sequence>
<reference evidence="22 23" key="1">
    <citation type="journal article" date="2019" name="Nat. Ecol. Evol.">
        <title>Megaphylogeny resolves global patterns of mushroom evolution.</title>
        <authorList>
            <person name="Varga T."/>
            <person name="Krizsan K."/>
            <person name="Foldi C."/>
            <person name="Dima B."/>
            <person name="Sanchez-Garcia M."/>
            <person name="Sanchez-Ramirez S."/>
            <person name="Szollosi G.J."/>
            <person name="Szarkandi J.G."/>
            <person name="Papp V."/>
            <person name="Albert L."/>
            <person name="Andreopoulos W."/>
            <person name="Angelini C."/>
            <person name="Antonin V."/>
            <person name="Barry K.W."/>
            <person name="Bougher N.L."/>
            <person name="Buchanan P."/>
            <person name="Buyck B."/>
            <person name="Bense V."/>
            <person name="Catcheside P."/>
            <person name="Chovatia M."/>
            <person name="Cooper J."/>
            <person name="Damon W."/>
            <person name="Desjardin D."/>
            <person name="Finy P."/>
            <person name="Geml J."/>
            <person name="Haridas S."/>
            <person name="Hughes K."/>
            <person name="Justo A."/>
            <person name="Karasinski D."/>
            <person name="Kautmanova I."/>
            <person name="Kiss B."/>
            <person name="Kocsube S."/>
            <person name="Kotiranta H."/>
            <person name="LaButti K.M."/>
            <person name="Lechner B.E."/>
            <person name="Liimatainen K."/>
            <person name="Lipzen A."/>
            <person name="Lukacs Z."/>
            <person name="Mihaltcheva S."/>
            <person name="Morgado L.N."/>
            <person name="Niskanen T."/>
            <person name="Noordeloos M.E."/>
            <person name="Ohm R.A."/>
            <person name="Ortiz-Santana B."/>
            <person name="Ovrebo C."/>
            <person name="Racz N."/>
            <person name="Riley R."/>
            <person name="Savchenko A."/>
            <person name="Shiryaev A."/>
            <person name="Soop K."/>
            <person name="Spirin V."/>
            <person name="Szebenyi C."/>
            <person name="Tomsovsky M."/>
            <person name="Tulloss R.E."/>
            <person name="Uehling J."/>
            <person name="Grigoriev I.V."/>
            <person name="Vagvolgyi C."/>
            <person name="Papp T."/>
            <person name="Martin F.M."/>
            <person name="Miettinen O."/>
            <person name="Hibbett D.S."/>
            <person name="Nagy L.G."/>
        </authorList>
    </citation>
    <scope>NUCLEOTIDE SEQUENCE [LARGE SCALE GENOMIC DNA]</scope>
    <source>
        <strain evidence="22 23">CBS 121175</strain>
    </source>
</reference>
<evidence type="ECO:0000256" key="16">
    <source>
        <dbReference type="ARBA" id="ARBA00037649"/>
    </source>
</evidence>
<keyword evidence="8" id="KW-0964">Secreted</keyword>
<gene>
    <name evidence="22" type="ORF">FA15DRAFT_583493</name>
</gene>
<keyword evidence="14" id="KW-0961">Cell wall biogenesis/degradation</keyword>
<evidence type="ECO:0000256" key="10">
    <source>
        <dbReference type="ARBA" id="ARBA00022801"/>
    </source>
</evidence>
<evidence type="ECO:0000256" key="7">
    <source>
        <dbReference type="ARBA" id="ARBA00022512"/>
    </source>
</evidence>
<keyword evidence="15" id="KW-0624">Polysaccharide degradation</keyword>
<dbReference type="InterPro" id="IPR000490">
    <property type="entry name" value="Glyco_hydro_17"/>
</dbReference>
<keyword evidence="21" id="KW-0812">Transmembrane</keyword>
<keyword evidence="13" id="KW-0119">Carbohydrate metabolism</keyword>
<dbReference type="SUPFAM" id="SSF51445">
    <property type="entry name" value="(Trans)glycosidases"/>
    <property type="match status" value="1"/>
</dbReference>
<evidence type="ECO:0000256" key="2">
    <source>
        <dbReference type="ARBA" id="ARBA00004191"/>
    </source>
</evidence>
<evidence type="ECO:0000256" key="18">
    <source>
        <dbReference type="ARBA" id="ARBA00043078"/>
    </source>
</evidence>
<keyword evidence="7" id="KW-0134">Cell wall</keyword>
<dbReference type="PANTHER" id="PTHR16631:SF17">
    <property type="entry name" value="GLUCAN ENDO-1,3-BETA-GLUCOSIDASE BTGC"/>
    <property type="match status" value="1"/>
</dbReference>
<evidence type="ECO:0000256" key="20">
    <source>
        <dbReference type="SAM" id="MobiDB-lite"/>
    </source>
</evidence>
<evidence type="ECO:0000256" key="15">
    <source>
        <dbReference type="ARBA" id="ARBA00023326"/>
    </source>
</evidence>
<evidence type="ECO:0000256" key="3">
    <source>
        <dbReference type="ARBA" id="ARBA00004401"/>
    </source>
</evidence>
<dbReference type="GO" id="GO:0000272">
    <property type="term" value="P:polysaccharide catabolic process"/>
    <property type="evidence" value="ECO:0007669"/>
    <property type="project" value="UniProtKB-KW"/>
</dbReference>
<keyword evidence="11 21" id="KW-0472">Membrane</keyword>
<feature type="region of interest" description="Disordered" evidence="20">
    <location>
        <begin position="43"/>
        <end position="75"/>
    </location>
</feature>
<proteinExistence type="inferred from homology"/>
<keyword evidence="12" id="KW-0325">Glycoprotein</keyword>
<dbReference type="Proteomes" id="UP000307440">
    <property type="component" value="Unassembled WGS sequence"/>
</dbReference>
<dbReference type="GO" id="GO:0005576">
    <property type="term" value="C:extracellular region"/>
    <property type="evidence" value="ECO:0007669"/>
    <property type="project" value="TreeGrafter"/>
</dbReference>
<accession>A0A5C3LJR5</accession>
<comment type="function">
    <text evidence="16">Glucanases play a role in cell expansion during growth, in cell-cell fusion during mating, and in spore release during sporulation. This enzyme may be involved in beta-glucan degradation. Active on laminarin and lichenan.</text>
</comment>
<evidence type="ECO:0000256" key="19">
    <source>
        <dbReference type="RuleBase" id="RU004335"/>
    </source>
</evidence>
<keyword evidence="6" id="KW-1003">Cell membrane</keyword>
<keyword evidence="23" id="KW-1185">Reference proteome</keyword>
<evidence type="ECO:0000256" key="12">
    <source>
        <dbReference type="ARBA" id="ARBA00023180"/>
    </source>
</evidence>
<evidence type="ECO:0000256" key="1">
    <source>
        <dbReference type="ARBA" id="ARBA00000382"/>
    </source>
</evidence>
<dbReference type="STRING" id="230819.A0A5C3LJR5"/>
<evidence type="ECO:0000256" key="5">
    <source>
        <dbReference type="ARBA" id="ARBA00012780"/>
    </source>
</evidence>
<comment type="subcellular location">
    <subcellularLocation>
        <location evidence="3">Cell membrane</location>
        <topology evidence="3">Single-pass type II membrane protein</topology>
    </subcellularLocation>
    <subcellularLocation>
        <location evidence="2">Secreted</location>
        <location evidence="2">Cell wall</location>
    </subcellularLocation>
</comment>
<evidence type="ECO:0000256" key="17">
    <source>
        <dbReference type="ARBA" id="ARBA00042373"/>
    </source>
</evidence>
<feature type="compositionally biased region" description="Low complexity" evidence="20">
    <location>
        <begin position="43"/>
        <end position="71"/>
    </location>
</feature>
<evidence type="ECO:0000313" key="23">
    <source>
        <dbReference type="Proteomes" id="UP000307440"/>
    </source>
</evidence>